<dbReference type="NCBIfam" id="TIGR00243">
    <property type="entry name" value="Dxr"/>
    <property type="match status" value="1"/>
</dbReference>
<gene>
    <name evidence="9" type="primary">dxr</name>
    <name evidence="13" type="ORF">LZ536_01480</name>
</gene>
<keyword evidence="6 9" id="KW-0464">Manganese</keyword>
<dbReference type="PANTHER" id="PTHR30525">
    <property type="entry name" value="1-DEOXY-D-XYLULOSE 5-PHOSPHATE REDUCTOISOMERASE"/>
    <property type="match status" value="1"/>
</dbReference>
<feature type="binding site" evidence="9">
    <location>
        <position position="197"/>
    </location>
    <ligand>
        <name>1-deoxy-D-xylulose 5-phosphate</name>
        <dbReference type="ChEBI" id="CHEBI:57792"/>
    </ligand>
</feature>
<comment type="catalytic activity">
    <reaction evidence="8">
        <text>2-C-methyl-D-erythritol 4-phosphate + NADP(+) = 1-deoxy-D-xylulose 5-phosphate + NADPH + H(+)</text>
        <dbReference type="Rhea" id="RHEA:13717"/>
        <dbReference type="ChEBI" id="CHEBI:15378"/>
        <dbReference type="ChEBI" id="CHEBI:57783"/>
        <dbReference type="ChEBI" id="CHEBI:57792"/>
        <dbReference type="ChEBI" id="CHEBI:58262"/>
        <dbReference type="ChEBI" id="CHEBI:58349"/>
        <dbReference type="EC" id="1.1.1.267"/>
    </reaction>
    <physiologicalReaction direction="right-to-left" evidence="8">
        <dbReference type="Rhea" id="RHEA:13719"/>
    </physiologicalReaction>
</comment>
<evidence type="ECO:0000256" key="6">
    <source>
        <dbReference type="ARBA" id="ARBA00023211"/>
    </source>
</evidence>
<dbReference type="GO" id="GO:0030604">
    <property type="term" value="F:1-deoxy-D-xylulose-5-phosphate reductoisomerase activity"/>
    <property type="evidence" value="ECO:0007669"/>
    <property type="project" value="UniProtKB-EC"/>
</dbReference>
<evidence type="ECO:0000259" key="12">
    <source>
        <dbReference type="Pfam" id="PF13288"/>
    </source>
</evidence>
<keyword evidence="3 9" id="KW-0479">Metal-binding</keyword>
<organism evidence="13 14">
    <name type="scientific">Sphingomonas alba</name>
    <dbReference type="NCBI Taxonomy" id="2908208"/>
    <lineage>
        <taxon>Bacteria</taxon>
        <taxon>Pseudomonadati</taxon>
        <taxon>Pseudomonadota</taxon>
        <taxon>Alphaproteobacteria</taxon>
        <taxon>Sphingomonadales</taxon>
        <taxon>Sphingomonadaceae</taxon>
        <taxon>Sphingomonas</taxon>
    </lineage>
</organism>
<dbReference type="EMBL" id="JAMGBD010000001">
    <property type="protein sequence ID" value="MCL6682575.1"/>
    <property type="molecule type" value="Genomic_DNA"/>
</dbReference>
<feature type="domain" description="DXP reductoisomerase C-terminal" evidence="12">
    <location>
        <begin position="259"/>
        <end position="375"/>
    </location>
</feature>
<feature type="domain" description="1-deoxy-D-xylulose 5-phosphate reductoisomerase C-terminal" evidence="11">
    <location>
        <begin position="144"/>
        <end position="227"/>
    </location>
</feature>
<keyword evidence="7 9" id="KW-0414">Isoprene biosynthesis</keyword>
<dbReference type="InterPro" id="IPR036291">
    <property type="entry name" value="NAD(P)-bd_dom_sf"/>
</dbReference>
<evidence type="ECO:0000256" key="8">
    <source>
        <dbReference type="ARBA" id="ARBA00048543"/>
    </source>
</evidence>
<dbReference type="PANTHER" id="PTHR30525:SF0">
    <property type="entry name" value="1-DEOXY-D-XYLULOSE 5-PHOSPHATE REDUCTOISOMERASE, CHLOROPLASTIC"/>
    <property type="match status" value="1"/>
</dbReference>
<dbReference type="InterPro" id="IPR026877">
    <property type="entry name" value="DXPR_C"/>
</dbReference>
<feature type="binding site" evidence="9">
    <location>
        <position position="219"/>
    </location>
    <ligand>
        <name>Mn(2+)</name>
        <dbReference type="ChEBI" id="CHEBI:29035"/>
    </ligand>
</feature>
<dbReference type="Gene3D" id="1.10.1740.10">
    <property type="match status" value="1"/>
</dbReference>
<comment type="caution">
    <text evidence="13">The sequence shown here is derived from an EMBL/GenBank/DDBJ whole genome shotgun (WGS) entry which is preliminary data.</text>
</comment>
<keyword evidence="14" id="KW-1185">Reference proteome</keyword>
<feature type="binding site" evidence="9">
    <location>
        <position position="14"/>
    </location>
    <ligand>
        <name>NADPH</name>
        <dbReference type="ChEBI" id="CHEBI:57783"/>
    </ligand>
</feature>
<feature type="binding site" evidence="9">
    <location>
        <position position="37"/>
    </location>
    <ligand>
        <name>NADPH</name>
        <dbReference type="ChEBI" id="CHEBI:57783"/>
    </ligand>
</feature>
<dbReference type="InterPro" id="IPR036169">
    <property type="entry name" value="DXPR_C_sf"/>
</dbReference>
<accession>A0ABT0RJ52</accession>
<dbReference type="SUPFAM" id="SSF69055">
    <property type="entry name" value="1-deoxy-D-xylulose-5-phosphate reductoisomerase, C-terminal domain"/>
    <property type="match status" value="1"/>
</dbReference>
<feature type="binding site" evidence="9">
    <location>
        <position position="210"/>
    </location>
    <ligand>
        <name>1-deoxy-D-xylulose 5-phosphate</name>
        <dbReference type="ChEBI" id="CHEBI:57792"/>
    </ligand>
</feature>
<dbReference type="RefSeq" id="WP_249846535.1">
    <property type="nucleotide sequence ID" value="NZ_JAMGBD010000001.1"/>
</dbReference>
<feature type="binding site" evidence="9">
    <location>
        <position position="149"/>
    </location>
    <ligand>
        <name>1-deoxy-D-xylulose 5-phosphate</name>
        <dbReference type="ChEBI" id="CHEBI:57792"/>
    </ligand>
</feature>
<comment type="similarity">
    <text evidence="2 9">Belongs to the DXR family.</text>
</comment>
<dbReference type="Gene3D" id="3.40.50.720">
    <property type="entry name" value="NAD(P)-binding Rossmann-like Domain"/>
    <property type="match status" value="1"/>
</dbReference>
<dbReference type="SUPFAM" id="SSF55347">
    <property type="entry name" value="Glyceraldehyde-3-phosphate dehydrogenase-like, C-terminal domain"/>
    <property type="match status" value="1"/>
</dbReference>
<evidence type="ECO:0000256" key="5">
    <source>
        <dbReference type="ARBA" id="ARBA00023002"/>
    </source>
</evidence>
<dbReference type="HAMAP" id="MF_00183">
    <property type="entry name" value="DXP_reductoisom"/>
    <property type="match status" value="1"/>
</dbReference>
<keyword evidence="9" id="KW-0460">Magnesium</keyword>
<dbReference type="InterPro" id="IPR013644">
    <property type="entry name" value="DXP_reductoisomerase_C"/>
</dbReference>
<protein>
    <recommendedName>
        <fullName evidence="9">1-deoxy-D-xylulose 5-phosphate reductoisomerase</fullName>
        <shortName evidence="9">DXP reductoisomerase</shortName>
        <ecNumber evidence="9">1.1.1.267</ecNumber>
    </recommendedName>
    <alternativeName>
        <fullName evidence="9">1-deoxyxylulose-5-phosphate reductoisomerase</fullName>
    </alternativeName>
    <alternativeName>
        <fullName evidence="9">2-C-methyl-D-erythritol 4-phosphate synthase</fullName>
    </alternativeName>
</protein>
<dbReference type="SUPFAM" id="SSF51735">
    <property type="entry name" value="NAD(P)-binding Rossmann-fold domains"/>
    <property type="match status" value="1"/>
</dbReference>
<comment type="pathway">
    <text evidence="1 9">Isoprenoid biosynthesis; isopentenyl diphosphate biosynthesis via DXP pathway; isopentenyl diphosphate from 1-deoxy-D-xylulose 5-phosphate: step 1/6.</text>
</comment>
<dbReference type="Proteomes" id="UP001165363">
    <property type="component" value="Unassembled WGS sequence"/>
</dbReference>
<dbReference type="EC" id="1.1.1.267" evidence="9"/>
<feature type="binding site" evidence="9">
    <location>
        <position position="122"/>
    </location>
    <ligand>
        <name>NADPH</name>
        <dbReference type="ChEBI" id="CHEBI:57783"/>
    </ligand>
</feature>
<feature type="binding site" evidence="9">
    <location>
        <position position="11"/>
    </location>
    <ligand>
        <name>NADPH</name>
        <dbReference type="ChEBI" id="CHEBI:57783"/>
    </ligand>
</feature>
<dbReference type="InterPro" id="IPR013512">
    <property type="entry name" value="DXP_reductoisomerase_N"/>
</dbReference>
<feature type="binding site" evidence="9">
    <location>
        <position position="13"/>
    </location>
    <ligand>
        <name>NADPH</name>
        <dbReference type="ChEBI" id="CHEBI:57783"/>
    </ligand>
</feature>
<reference evidence="13" key="1">
    <citation type="submission" date="2022-05" db="EMBL/GenBank/DDBJ databases">
        <authorList>
            <person name="Jo J.-H."/>
            <person name="Im W.-T."/>
        </authorList>
    </citation>
    <scope>NUCLEOTIDE SEQUENCE</scope>
    <source>
        <strain evidence="13">SE158</strain>
    </source>
</reference>
<dbReference type="InterPro" id="IPR003821">
    <property type="entry name" value="DXP_reductoisomerase"/>
</dbReference>
<dbReference type="Pfam" id="PF08436">
    <property type="entry name" value="DXP_redisom_C"/>
    <property type="match status" value="1"/>
</dbReference>
<feature type="binding site" evidence="9">
    <location>
        <position position="216"/>
    </location>
    <ligand>
        <name>1-deoxy-D-xylulose 5-phosphate</name>
        <dbReference type="ChEBI" id="CHEBI:57792"/>
    </ligand>
</feature>
<evidence type="ECO:0000256" key="2">
    <source>
        <dbReference type="ARBA" id="ARBA00006825"/>
    </source>
</evidence>
<proteinExistence type="inferred from homology"/>
<feature type="binding site" evidence="9">
    <location>
        <position position="150"/>
    </location>
    <ligand>
        <name>Mn(2+)</name>
        <dbReference type="ChEBI" id="CHEBI:29035"/>
    </ligand>
</feature>
<keyword evidence="4 9" id="KW-0521">NADP</keyword>
<evidence type="ECO:0000256" key="3">
    <source>
        <dbReference type="ARBA" id="ARBA00022723"/>
    </source>
</evidence>
<dbReference type="PIRSF" id="PIRSF006205">
    <property type="entry name" value="Dxp_reductismrs"/>
    <property type="match status" value="1"/>
</dbReference>
<dbReference type="NCBIfam" id="NF009114">
    <property type="entry name" value="PRK12464.1"/>
    <property type="match status" value="1"/>
</dbReference>
<evidence type="ECO:0000256" key="9">
    <source>
        <dbReference type="HAMAP-Rule" id="MF_00183"/>
    </source>
</evidence>
<evidence type="ECO:0000256" key="7">
    <source>
        <dbReference type="ARBA" id="ARBA00023229"/>
    </source>
</evidence>
<dbReference type="Pfam" id="PF02670">
    <property type="entry name" value="DXP_reductoisom"/>
    <property type="match status" value="1"/>
</dbReference>
<feature type="binding site" evidence="9">
    <location>
        <position position="148"/>
    </location>
    <ligand>
        <name>Mn(2+)</name>
        <dbReference type="ChEBI" id="CHEBI:29035"/>
    </ligand>
</feature>
<feature type="binding site" evidence="9">
    <location>
        <position position="219"/>
    </location>
    <ligand>
        <name>1-deoxy-D-xylulose 5-phosphate</name>
        <dbReference type="ChEBI" id="CHEBI:57792"/>
    </ligand>
</feature>
<evidence type="ECO:0000259" key="10">
    <source>
        <dbReference type="Pfam" id="PF02670"/>
    </source>
</evidence>
<feature type="binding site" evidence="9">
    <location>
        <position position="39"/>
    </location>
    <ligand>
        <name>NADPH</name>
        <dbReference type="ChEBI" id="CHEBI:57783"/>
    </ligand>
</feature>
<comment type="function">
    <text evidence="9">Catalyzes the NADPH-dependent rearrangement and reduction of 1-deoxy-D-xylulose-5-phosphate (DXP) to 2-C-methyl-D-erythritol 4-phosphate (MEP).</text>
</comment>
<feature type="binding site" evidence="9">
    <location>
        <position position="12"/>
    </location>
    <ligand>
        <name>NADPH</name>
        <dbReference type="ChEBI" id="CHEBI:57783"/>
    </ligand>
</feature>
<feature type="binding site" evidence="9">
    <location>
        <position position="150"/>
    </location>
    <ligand>
        <name>1-deoxy-D-xylulose 5-phosphate</name>
        <dbReference type="ChEBI" id="CHEBI:57792"/>
    </ligand>
</feature>
<feature type="binding site" evidence="9">
    <location>
        <position position="203"/>
    </location>
    <ligand>
        <name>NADPH</name>
        <dbReference type="ChEBI" id="CHEBI:57783"/>
    </ligand>
</feature>
<feature type="binding site" evidence="9">
    <location>
        <position position="123"/>
    </location>
    <ligand>
        <name>1-deoxy-D-xylulose 5-phosphate</name>
        <dbReference type="ChEBI" id="CHEBI:57792"/>
    </ligand>
</feature>
<feature type="binding site" evidence="9">
    <location>
        <position position="174"/>
    </location>
    <ligand>
        <name>1-deoxy-D-xylulose 5-phosphate</name>
        <dbReference type="ChEBI" id="CHEBI:57792"/>
    </ligand>
</feature>
<dbReference type="Pfam" id="PF13288">
    <property type="entry name" value="DXPR_C"/>
    <property type="match status" value="1"/>
</dbReference>
<comment type="cofactor">
    <cofactor evidence="9">
        <name>Mg(2+)</name>
        <dbReference type="ChEBI" id="CHEBI:18420"/>
    </cofactor>
    <cofactor evidence="9">
        <name>Mn(2+)</name>
        <dbReference type="ChEBI" id="CHEBI:29035"/>
    </cofactor>
</comment>
<evidence type="ECO:0000256" key="4">
    <source>
        <dbReference type="ARBA" id="ARBA00022857"/>
    </source>
</evidence>
<evidence type="ECO:0000259" key="11">
    <source>
        <dbReference type="Pfam" id="PF08436"/>
    </source>
</evidence>
<evidence type="ECO:0000256" key="1">
    <source>
        <dbReference type="ARBA" id="ARBA00005094"/>
    </source>
</evidence>
<evidence type="ECO:0000313" key="13">
    <source>
        <dbReference type="EMBL" id="MCL6682575.1"/>
    </source>
</evidence>
<evidence type="ECO:0000313" key="14">
    <source>
        <dbReference type="Proteomes" id="UP001165363"/>
    </source>
</evidence>
<feature type="binding site" evidence="9">
    <location>
        <position position="215"/>
    </location>
    <ligand>
        <name>1-deoxy-D-xylulose 5-phosphate</name>
        <dbReference type="ChEBI" id="CHEBI:57792"/>
    </ligand>
</feature>
<comment type="caution">
    <text evidence="9">Lacks conserved residue(s) required for the propagation of feature annotation.</text>
</comment>
<feature type="domain" description="1-deoxy-D-xylulose 5-phosphate reductoisomerase N-terminal" evidence="10">
    <location>
        <begin position="5"/>
        <end position="130"/>
    </location>
</feature>
<keyword evidence="5 9" id="KW-0560">Oxidoreductase</keyword>
<name>A0ABT0RJ52_9SPHN</name>
<sequence>MRRKISILGATGSVGGSTLDLVTRSPDRFEVVALTAATNVASLAEAARRTGARLAVIADETRLPELQGALAGTRCRAATGREALIEAASDEAELVMAAIVGCAGLEPVMAGVEAGRTVALANKEALVTAGSLMTEAARRAGATILPVDSEHNAIFQCLAGNRSVDVARLILTASGGPFRNASAEDMAKATPEQAVAHPNWSMGAKISVDSATMINKGLELIEAHHLFGLAPERIDILVHPQSVIHSLVEYVDGSVIAQLGSPDMRIPIAHALAWPERMPTPAERLDLARIRSLDFEQPDEARFPALRLAREALADGTAAPIVLNAANEIAVAAFLDRRIGFTDIASTVQRALETITPQPPQSIADVIDIDREVREKAHEIMPLPAN</sequence>
<feature type="binding site" evidence="9">
    <location>
        <position position="124"/>
    </location>
    <ligand>
        <name>NADPH</name>
        <dbReference type="ChEBI" id="CHEBI:57783"/>
    </ligand>
</feature>